<dbReference type="InterPro" id="IPR036249">
    <property type="entry name" value="Thioredoxin-like_sf"/>
</dbReference>
<gene>
    <name evidence="1" type="ORF">H9753_00360</name>
</gene>
<dbReference type="GO" id="GO:0003954">
    <property type="term" value="F:NADH dehydrogenase activity"/>
    <property type="evidence" value="ECO:0007669"/>
    <property type="project" value="TreeGrafter"/>
</dbReference>
<dbReference type="CDD" id="cd02980">
    <property type="entry name" value="TRX_Fd_family"/>
    <property type="match status" value="1"/>
</dbReference>
<comment type="caution">
    <text evidence="1">The sequence shown here is derived from an EMBL/GenBank/DDBJ whole genome shotgun (WGS) entry which is preliminary data.</text>
</comment>
<dbReference type="PANTHER" id="PTHR10371:SF3">
    <property type="entry name" value="NADH DEHYDROGENASE [UBIQUINONE] FLAVOPROTEIN 2, MITOCHONDRIAL"/>
    <property type="match status" value="1"/>
</dbReference>
<sequence>MLREIQEAEGWIPMEAREMAAERLGVKPGVLSCIIRLYPDLKEAPYAHEILICTGERCQNRDSRHLLDILKKELCPDKKGLSKDRKILLITRNCLKQCRTSPNLKIDGKLYPAMTEEKLKSLLAQLQS</sequence>
<name>A0A9D2PMS4_9FIRM</name>
<protein>
    <submittedName>
        <fullName evidence="1">NAD(P)H-dependent oxidoreductase subunit E</fullName>
    </submittedName>
</protein>
<organism evidence="1 2">
    <name type="scientific">Candidatus Blautia merdavium</name>
    <dbReference type="NCBI Taxonomy" id="2838494"/>
    <lineage>
        <taxon>Bacteria</taxon>
        <taxon>Bacillati</taxon>
        <taxon>Bacillota</taxon>
        <taxon>Clostridia</taxon>
        <taxon>Lachnospirales</taxon>
        <taxon>Lachnospiraceae</taxon>
        <taxon>Blautia</taxon>
    </lineage>
</organism>
<dbReference type="EMBL" id="DWVZ01000005">
    <property type="protein sequence ID" value="HJC62055.1"/>
    <property type="molecule type" value="Genomic_DNA"/>
</dbReference>
<proteinExistence type="predicted"/>
<dbReference type="AlphaFoldDB" id="A0A9D2PMS4"/>
<dbReference type="Gene3D" id="3.40.30.10">
    <property type="entry name" value="Glutaredoxin"/>
    <property type="match status" value="1"/>
</dbReference>
<reference evidence="1" key="2">
    <citation type="submission" date="2021-04" db="EMBL/GenBank/DDBJ databases">
        <authorList>
            <person name="Gilroy R."/>
        </authorList>
    </citation>
    <scope>NUCLEOTIDE SEQUENCE</scope>
    <source>
        <strain evidence="1">ChiBcec2-3848</strain>
    </source>
</reference>
<dbReference type="SUPFAM" id="SSF52833">
    <property type="entry name" value="Thioredoxin-like"/>
    <property type="match status" value="1"/>
</dbReference>
<evidence type="ECO:0000313" key="2">
    <source>
        <dbReference type="Proteomes" id="UP000823886"/>
    </source>
</evidence>
<dbReference type="Proteomes" id="UP000823886">
    <property type="component" value="Unassembled WGS sequence"/>
</dbReference>
<evidence type="ECO:0000313" key="1">
    <source>
        <dbReference type="EMBL" id="HJC62055.1"/>
    </source>
</evidence>
<reference evidence="1" key="1">
    <citation type="journal article" date="2021" name="PeerJ">
        <title>Extensive microbial diversity within the chicken gut microbiome revealed by metagenomics and culture.</title>
        <authorList>
            <person name="Gilroy R."/>
            <person name="Ravi A."/>
            <person name="Getino M."/>
            <person name="Pursley I."/>
            <person name="Horton D.L."/>
            <person name="Alikhan N.F."/>
            <person name="Baker D."/>
            <person name="Gharbi K."/>
            <person name="Hall N."/>
            <person name="Watson M."/>
            <person name="Adriaenssens E.M."/>
            <person name="Foster-Nyarko E."/>
            <person name="Jarju S."/>
            <person name="Secka A."/>
            <person name="Antonio M."/>
            <person name="Oren A."/>
            <person name="Chaudhuri R.R."/>
            <person name="La Ragione R."/>
            <person name="Hildebrand F."/>
            <person name="Pallen M.J."/>
        </authorList>
    </citation>
    <scope>NUCLEOTIDE SEQUENCE</scope>
    <source>
        <strain evidence="1">ChiBcec2-3848</strain>
    </source>
</reference>
<dbReference type="Pfam" id="PF01257">
    <property type="entry name" value="2Fe-2S_thioredx"/>
    <property type="match status" value="1"/>
</dbReference>
<dbReference type="PANTHER" id="PTHR10371">
    <property type="entry name" value="NADH DEHYDROGENASE UBIQUINONE FLAVOPROTEIN 2, MITOCHONDRIAL"/>
    <property type="match status" value="1"/>
</dbReference>
<accession>A0A9D2PMS4</accession>